<dbReference type="Proteomes" id="UP001233999">
    <property type="component" value="Unassembled WGS sequence"/>
</dbReference>
<feature type="non-terminal residue" evidence="2">
    <location>
        <position position="170"/>
    </location>
</feature>
<organism evidence="2 3">
    <name type="scientific">Diploptera punctata</name>
    <name type="common">Pacific beetle cockroach</name>
    <dbReference type="NCBI Taxonomy" id="6984"/>
    <lineage>
        <taxon>Eukaryota</taxon>
        <taxon>Metazoa</taxon>
        <taxon>Ecdysozoa</taxon>
        <taxon>Arthropoda</taxon>
        <taxon>Hexapoda</taxon>
        <taxon>Insecta</taxon>
        <taxon>Pterygota</taxon>
        <taxon>Neoptera</taxon>
        <taxon>Polyneoptera</taxon>
        <taxon>Dictyoptera</taxon>
        <taxon>Blattodea</taxon>
        <taxon>Blaberoidea</taxon>
        <taxon>Blaberidae</taxon>
        <taxon>Diplopterinae</taxon>
        <taxon>Diploptera</taxon>
    </lineage>
</organism>
<proteinExistence type="predicted"/>
<comment type="caution">
    <text evidence="2">The sequence shown here is derived from an EMBL/GenBank/DDBJ whole genome shotgun (WGS) entry which is preliminary data.</text>
</comment>
<dbReference type="EMBL" id="JASPKZ010003734">
    <property type="protein sequence ID" value="KAJ9593054.1"/>
    <property type="molecule type" value="Genomic_DNA"/>
</dbReference>
<evidence type="ECO:0000256" key="1">
    <source>
        <dbReference type="SAM" id="Phobius"/>
    </source>
</evidence>
<accession>A0AAD8EKB4</accession>
<feature type="non-terminal residue" evidence="2">
    <location>
        <position position="1"/>
    </location>
</feature>
<keyword evidence="1" id="KW-1133">Transmembrane helix</keyword>
<keyword evidence="1" id="KW-0812">Transmembrane</keyword>
<gene>
    <name evidence="2" type="ORF">L9F63_027704</name>
</gene>
<name>A0AAD8EKB4_DIPPU</name>
<evidence type="ECO:0000313" key="3">
    <source>
        <dbReference type="Proteomes" id="UP001233999"/>
    </source>
</evidence>
<sequence>FFNFSIIYHDSFHNKIIKHSNHGTIEILNRGIGLMVVVIRNELFVQNVMSTRQLPLRRRSCQQAEILIFVTFHEMFVACAVLKVLIFHNPKRSFQFLLKTLCFLMLLLTSEMDCVFTKGTLGVNSYMVDKTLQMYFKKQSLRRVLKNSVIIFDDIMCETSRVNTKLLQYG</sequence>
<keyword evidence="1" id="KW-0472">Membrane</keyword>
<feature type="transmembrane region" description="Helical" evidence="1">
    <location>
        <begin position="66"/>
        <end position="87"/>
    </location>
</feature>
<reference evidence="2" key="2">
    <citation type="submission" date="2023-05" db="EMBL/GenBank/DDBJ databases">
        <authorList>
            <person name="Fouks B."/>
        </authorList>
    </citation>
    <scope>NUCLEOTIDE SEQUENCE</scope>
    <source>
        <strain evidence="2">Stay&amp;Tobe</strain>
        <tissue evidence="2">Testes</tissue>
    </source>
</reference>
<keyword evidence="3" id="KW-1185">Reference proteome</keyword>
<protein>
    <submittedName>
        <fullName evidence="2">Uncharacterized protein</fullName>
    </submittedName>
</protein>
<dbReference type="AlphaFoldDB" id="A0AAD8EKB4"/>
<reference evidence="2" key="1">
    <citation type="journal article" date="2023" name="IScience">
        <title>Live-bearing cockroach genome reveals convergent evolutionary mechanisms linked to viviparity in insects and beyond.</title>
        <authorList>
            <person name="Fouks B."/>
            <person name="Harrison M.C."/>
            <person name="Mikhailova A.A."/>
            <person name="Marchal E."/>
            <person name="English S."/>
            <person name="Carruthers M."/>
            <person name="Jennings E.C."/>
            <person name="Chiamaka E.L."/>
            <person name="Frigard R.A."/>
            <person name="Pippel M."/>
            <person name="Attardo G.M."/>
            <person name="Benoit J.B."/>
            <person name="Bornberg-Bauer E."/>
            <person name="Tobe S.S."/>
        </authorList>
    </citation>
    <scope>NUCLEOTIDE SEQUENCE</scope>
    <source>
        <strain evidence="2">Stay&amp;Tobe</strain>
    </source>
</reference>
<evidence type="ECO:0000313" key="2">
    <source>
        <dbReference type="EMBL" id="KAJ9593054.1"/>
    </source>
</evidence>